<evidence type="ECO:0000256" key="7">
    <source>
        <dbReference type="RuleBase" id="RU363032"/>
    </source>
</evidence>
<evidence type="ECO:0000256" key="3">
    <source>
        <dbReference type="ARBA" id="ARBA00022475"/>
    </source>
</evidence>
<gene>
    <name evidence="9" type="primary">nikB</name>
    <name evidence="9" type="ORF">GCM10008919_16500</name>
</gene>
<dbReference type="InterPro" id="IPR045621">
    <property type="entry name" value="BPD_transp_1_N"/>
</dbReference>
<name>A0ABP3CSY9_9FIRM</name>
<feature type="transmembrane region" description="Helical" evidence="7">
    <location>
        <begin position="283"/>
        <end position="305"/>
    </location>
</feature>
<dbReference type="InterPro" id="IPR000515">
    <property type="entry name" value="MetI-like"/>
</dbReference>
<dbReference type="Pfam" id="PF19300">
    <property type="entry name" value="BPD_transp_1_N"/>
    <property type="match status" value="1"/>
</dbReference>
<sequence length="318" mass="33518">MEMNALQRYIVRRLLGGVPVLLGISLLAFLLAQLSPGDPAEIMLEGAGMGIPSAEEVASLHAYLGLDAPPYVQYGIWLWRILQGDGGMSFHLGMPVFDALLARLPVTAALAAAALGWAVAGGIGLGLLMARMRGTVVEALVRGVTQVMLAAPSFLMAVLLILVFGVWLHVLPTNGVDTAQGYILPSLALALVTLAMAAQLLDSQLRDALASFYAQTARLRGLSEARVLLTYALPNALVPVAAMLGNFFAAVLGGAIIVETVFALPGIGSLALEAIHYRDYPLLQGYVLLLGGIYVLVTIAVDLVLARMDPRIVLGGRE</sequence>
<keyword evidence="6 7" id="KW-0472">Membrane</keyword>
<dbReference type="Proteomes" id="UP001500399">
    <property type="component" value="Unassembled WGS sequence"/>
</dbReference>
<dbReference type="Gene3D" id="1.10.3720.10">
    <property type="entry name" value="MetI-like"/>
    <property type="match status" value="1"/>
</dbReference>
<dbReference type="Pfam" id="PF00528">
    <property type="entry name" value="BPD_transp_1"/>
    <property type="match status" value="1"/>
</dbReference>
<reference evidence="10" key="1">
    <citation type="journal article" date="2019" name="Int. J. Syst. Evol. Microbiol.">
        <title>The Global Catalogue of Microorganisms (GCM) 10K type strain sequencing project: providing services to taxonomists for standard genome sequencing and annotation.</title>
        <authorList>
            <consortium name="The Broad Institute Genomics Platform"/>
            <consortium name="The Broad Institute Genome Sequencing Center for Infectious Disease"/>
            <person name="Wu L."/>
            <person name="Ma J."/>
        </authorList>
    </citation>
    <scope>NUCLEOTIDE SEQUENCE [LARGE SCALE GENOMIC DNA]</scope>
    <source>
        <strain evidence="10">JCM 8542</strain>
    </source>
</reference>
<comment type="subcellular location">
    <subcellularLocation>
        <location evidence="1 7">Cell membrane</location>
        <topology evidence="1 7">Multi-pass membrane protein</topology>
    </subcellularLocation>
</comment>
<evidence type="ECO:0000256" key="2">
    <source>
        <dbReference type="ARBA" id="ARBA00022448"/>
    </source>
</evidence>
<evidence type="ECO:0000259" key="8">
    <source>
        <dbReference type="PROSITE" id="PS50928"/>
    </source>
</evidence>
<evidence type="ECO:0000256" key="6">
    <source>
        <dbReference type="ARBA" id="ARBA00023136"/>
    </source>
</evidence>
<dbReference type="PANTHER" id="PTHR43163:SF6">
    <property type="entry name" value="DIPEPTIDE TRANSPORT SYSTEM PERMEASE PROTEIN DPPB-RELATED"/>
    <property type="match status" value="1"/>
</dbReference>
<keyword evidence="2 7" id="KW-0813">Transport</keyword>
<comment type="caution">
    <text evidence="9">The sequence shown here is derived from an EMBL/GenBank/DDBJ whole genome shotgun (WGS) entry which is preliminary data.</text>
</comment>
<feature type="transmembrane region" description="Helical" evidence="7">
    <location>
        <begin position="182"/>
        <end position="201"/>
    </location>
</feature>
<evidence type="ECO:0000313" key="9">
    <source>
        <dbReference type="EMBL" id="GAA0213950.1"/>
    </source>
</evidence>
<feature type="transmembrane region" description="Helical" evidence="7">
    <location>
        <begin position="236"/>
        <end position="263"/>
    </location>
</feature>
<keyword evidence="4 7" id="KW-0812">Transmembrane</keyword>
<evidence type="ECO:0000256" key="1">
    <source>
        <dbReference type="ARBA" id="ARBA00004651"/>
    </source>
</evidence>
<comment type="similarity">
    <text evidence="7">Belongs to the binding-protein-dependent transport system permease family.</text>
</comment>
<keyword evidence="3" id="KW-1003">Cell membrane</keyword>
<protein>
    <submittedName>
        <fullName evidence="9">Nickel ABC transporter permease subunit NikB</fullName>
    </submittedName>
</protein>
<dbReference type="EMBL" id="BAAACR010000012">
    <property type="protein sequence ID" value="GAA0213950.1"/>
    <property type="molecule type" value="Genomic_DNA"/>
</dbReference>
<organism evidence="9 10">
    <name type="scientific">Selenomonas dianae</name>
    <dbReference type="NCBI Taxonomy" id="135079"/>
    <lineage>
        <taxon>Bacteria</taxon>
        <taxon>Bacillati</taxon>
        <taxon>Bacillota</taxon>
        <taxon>Negativicutes</taxon>
        <taxon>Selenomonadales</taxon>
        <taxon>Selenomonadaceae</taxon>
        <taxon>Selenomonas</taxon>
    </lineage>
</organism>
<dbReference type="SUPFAM" id="SSF161098">
    <property type="entry name" value="MetI-like"/>
    <property type="match status" value="1"/>
</dbReference>
<feature type="transmembrane region" description="Helical" evidence="7">
    <location>
        <begin position="104"/>
        <end position="128"/>
    </location>
</feature>
<keyword evidence="10" id="KW-1185">Reference proteome</keyword>
<feature type="transmembrane region" description="Helical" evidence="7">
    <location>
        <begin position="149"/>
        <end position="170"/>
    </location>
</feature>
<keyword evidence="5 7" id="KW-1133">Transmembrane helix</keyword>
<evidence type="ECO:0000256" key="4">
    <source>
        <dbReference type="ARBA" id="ARBA00022692"/>
    </source>
</evidence>
<dbReference type="PROSITE" id="PS50928">
    <property type="entry name" value="ABC_TM1"/>
    <property type="match status" value="1"/>
</dbReference>
<evidence type="ECO:0000313" key="10">
    <source>
        <dbReference type="Proteomes" id="UP001500399"/>
    </source>
</evidence>
<evidence type="ECO:0000256" key="5">
    <source>
        <dbReference type="ARBA" id="ARBA00022989"/>
    </source>
</evidence>
<dbReference type="InterPro" id="IPR035906">
    <property type="entry name" value="MetI-like_sf"/>
</dbReference>
<dbReference type="CDD" id="cd06261">
    <property type="entry name" value="TM_PBP2"/>
    <property type="match status" value="1"/>
</dbReference>
<accession>A0ABP3CSY9</accession>
<proteinExistence type="inferred from homology"/>
<dbReference type="PANTHER" id="PTHR43163">
    <property type="entry name" value="DIPEPTIDE TRANSPORT SYSTEM PERMEASE PROTEIN DPPB-RELATED"/>
    <property type="match status" value="1"/>
</dbReference>
<feature type="domain" description="ABC transmembrane type-1" evidence="8">
    <location>
        <begin position="104"/>
        <end position="305"/>
    </location>
</feature>